<feature type="active site" description="Nucleophile" evidence="4">
    <location>
        <position position="382"/>
    </location>
</feature>
<sequence>MSSVATTGAAQPFPTGFLFGGATAANQFEGGFNEDGRGLANVDLCPAGSAREAVITGHLSSLSLDPAQHYPSHLGVDHYHHVEEDIALLAEMGCGVYRFSIAWTRIFPTGKETTPNAAGLAFYDRIVDTCRAHGIEPLVTICHFDCPVHLIDTIGGWRSRQMIDHYLQLCQALFTHFAGRVKYWLTFNEINMIMHAPFLGAGLVFTPGDNEEAVKYQAAHHELVASALATKLAHEIDPNFAVGCMFAAGVAYPFSCRPEDVWAAKQVDRDSYFFIDIQSRGAYPNYALRYLERNNIMPVMEPGDAEILAEHTVDFISFSYYNSRTTADSSTAAEQMSGNLFTTVKNPYLEYSDWGWSIDPLGLRTTVNDIWDRYQKPLFVVENGIGVKDTVNPDGSIDDPQRMRFLRDHLQALKDAIVIDGCDVLGFTCWGPIDLVSASTGEMSKRYGFIYVDRDDQGNGSFARQKKASFDWYAKVIATHGADLSLPDGYEV</sequence>
<dbReference type="GO" id="GO:0008706">
    <property type="term" value="F:6-phospho-beta-glucosidase activity"/>
    <property type="evidence" value="ECO:0007669"/>
    <property type="project" value="UniProtKB-EC"/>
</dbReference>
<dbReference type="PANTHER" id="PTHR10353:SF296">
    <property type="entry name" value="6-PHOSPHO-BETA-GLUCOSIDASE"/>
    <property type="match status" value="1"/>
</dbReference>
<evidence type="ECO:0000313" key="7">
    <source>
        <dbReference type="EMBL" id="AZA12708.1"/>
    </source>
</evidence>
<dbReference type="PANTHER" id="PTHR10353">
    <property type="entry name" value="GLYCOSYL HYDROLASE"/>
    <property type="match status" value="1"/>
</dbReference>
<dbReference type="GO" id="GO:0005829">
    <property type="term" value="C:cytosol"/>
    <property type="evidence" value="ECO:0007669"/>
    <property type="project" value="TreeGrafter"/>
</dbReference>
<dbReference type="PROSITE" id="PS00653">
    <property type="entry name" value="GLYCOSYL_HYDROL_F1_2"/>
    <property type="match status" value="1"/>
</dbReference>
<evidence type="ECO:0000256" key="3">
    <source>
        <dbReference type="ARBA" id="ARBA00023295"/>
    </source>
</evidence>
<protein>
    <submittedName>
        <fullName evidence="7">Aryl-phospho-beta-D-glucosidase BglH</fullName>
        <ecNumber evidence="7">3.2.1.86</ecNumber>
    </submittedName>
</protein>
<dbReference type="Proteomes" id="UP000269019">
    <property type="component" value="Chromosome"/>
</dbReference>
<dbReference type="NCBIfam" id="NF007158">
    <property type="entry name" value="PRK09593.1"/>
    <property type="match status" value="1"/>
</dbReference>
<dbReference type="EMBL" id="CP033896">
    <property type="protein sequence ID" value="AZA12708.1"/>
    <property type="molecule type" value="Genomic_DNA"/>
</dbReference>
<dbReference type="OrthoDB" id="9765195at2"/>
<evidence type="ECO:0000256" key="1">
    <source>
        <dbReference type="ARBA" id="ARBA00010838"/>
    </source>
</evidence>
<keyword evidence="8" id="KW-1185">Reference proteome</keyword>
<evidence type="ECO:0000256" key="6">
    <source>
        <dbReference type="RuleBase" id="RU004468"/>
    </source>
</evidence>
<reference evidence="7 8" key="1">
    <citation type="submission" date="2018-11" db="EMBL/GenBank/DDBJ databases">
        <authorList>
            <person name="Kleinhagauer T."/>
            <person name="Glaeser S.P."/>
            <person name="Spergser J."/>
            <person name="Ruckert C."/>
            <person name="Kaempfer P."/>
            <person name="Busse H.-J."/>
        </authorList>
    </citation>
    <scope>NUCLEOTIDE SEQUENCE [LARGE SCALE GENOMIC DNA]</scope>
    <source>
        <strain evidence="7 8">200CH</strain>
    </source>
</reference>
<keyword evidence="3 6" id="KW-0326">Glycosidase</keyword>
<dbReference type="InterPro" id="IPR033132">
    <property type="entry name" value="GH_1_N_CS"/>
</dbReference>
<dbReference type="KEGG" id="ccho:CCHOA_01400"/>
<dbReference type="EC" id="3.2.1.86" evidence="7"/>
<dbReference type="AlphaFoldDB" id="A0A3G6J705"/>
<evidence type="ECO:0000256" key="2">
    <source>
        <dbReference type="ARBA" id="ARBA00022801"/>
    </source>
</evidence>
<dbReference type="InterPro" id="IPR001360">
    <property type="entry name" value="Glyco_hydro_1"/>
</dbReference>
<dbReference type="InterPro" id="IPR018120">
    <property type="entry name" value="Glyco_hydro_1_AS"/>
</dbReference>
<dbReference type="Gene3D" id="3.20.20.80">
    <property type="entry name" value="Glycosidases"/>
    <property type="match status" value="1"/>
</dbReference>
<dbReference type="RefSeq" id="WP_123925956.1">
    <property type="nucleotide sequence ID" value="NZ_CP033896.1"/>
</dbReference>
<dbReference type="PROSITE" id="PS00572">
    <property type="entry name" value="GLYCOSYL_HYDROL_F1_1"/>
    <property type="match status" value="1"/>
</dbReference>
<dbReference type="FunFam" id="3.20.20.80:FF:000004">
    <property type="entry name" value="Beta-glucosidase 6-phospho-beta-glucosidase"/>
    <property type="match status" value="1"/>
</dbReference>
<dbReference type="PRINTS" id="PR00131">
    <property type="entry name" value="GLHYDRLASE1"/>
</dbReference>
<name>A0A3G6J705_9CORY</name>
<dbReference type="InterPro" id="IPR017853">
    <property type="entry name" value="GH"/>
</dbReference>
<keyword evidence="2 6" id="KW-0378">Hydrolase</keyword>
<dbReference type="Pfam" id="PF00232">
    <property type="entry name" value="Glyco_hydro_1"/>
    <property type="match status" value="1"/>
</dbReference>
<gene>
    <name evidence="7" type="primary">bglH</name>
    <name evidence="7" type="ORF">CCHOA_01400</name>
</gene>
<proteinExistence type="inferred from homology"/>
<dbReference type="NCBIfam" id="NF007356">
    <property type="entry name" value="PRK09852.1"/>
    <property type="match status" value="1"/>
</dbReference>
<evidence type="ECO:0000256" key="4">
    <source>
        <dbReference type="PROSITE-ProRule" id="PRU10055"/>
    </source>
</evidence>
<evidence type="ECO:0000313" key="8">
    <source>
        <dbReference type="Proteomes" id="UP000269019"/>
    </source>
</evidence>
<organism evidence="7 8">
    <name type="scientific">Corynebacterium choanae</name>
    <dbReference type="NCBI Taxonomy" id="1862358"/>
    <lineage>
        <taxon>Bacteria</taxon>
        <taxon>Bacillati</taxon>
        <taxon>Actinomycetota</taxon>
        <taxon>Actinomycetes</taxon>
        <taxon>Mycobacteriales</taxon>
        <taxon>Corynebacteriaceae</taxon>
        <taxon>Corynebacterium</taxon>
    </lineage>
</organism>
<dbReference type="GO" id="GO:0016052">
    <property type="term" value="P:carbohydrate catabolic process"/>
    <property type="evidence" value="ECO:0007669"/>
    <property type="project" value="TreeGrafter"/>
</dbReference>
<evidence type="ECO:0000256" key="5">
    <source>
        <dbReference type="RuleBase" id="RU003690"/>
    </source>
</evidence>
<dbReference type="SUPFAM" id="SSF51445">
    <property type="entry name" value="(Trans)glycosidases"/>
    <property type="match status" value="1"/>
</dbReference>
<accession>A0A3G6J705</accession>
<comment type="similarity">
    <text evidence="1 5">Belongs to the glycosyl hydrolase 1 family.</text>
</comment>